<organism evidence="2 3">
    <name type="scientific">Mycolicibacterium agri</name>
    <name type="common">Mycobacterium agri</name>
    <dbReference type="NCBI Taxonomy" id="36811"/>
    <lineage>
        <taxon>Bacteria</taxon>
        <taxon>Bacillati</taxon>
        <taxon>Actinomycetota</taxon>
        <taxon>Actinomycetes</taxon>
        <taxon>Mycobacteriales</taxon>
        <taxon>Mycobacteriaceae</taxon>
        <taxon>Mycolicibacterium</taxon>
    </lineage>
</organism>
<protein>
    <submittedName>
        <fullName evidence="2">Sulfurase</fullName>
    </submittedName>
</protein>
<proteinExistence type="predicted"/>
<sequence length="152" mass="16230">MLVKVAAIHVAKARKLPTREVPSVVAEAGAGLVGDRYHGTRHRHVTIQSQQQLDEAAAELGYAFDAGSTRRNITVDEGEIPTKPGTRLWIGDVELEVVRLAAPCRLLDDWIGPGAMAAMHGRGGSTCRLLSSGTISVGDVVEIEPRETRLAG</sequence>
<comment type="caution">
    <text evidence="2">The sequence shown here is derived from an EMBL/GenBank/DDBJ whole genome shotgun (WGS) entry which is preliminary data.</text>
</comment>
<dbReference type="GO" id="GO:0003824">
    <property type="term" value="F:catalytic activity"/>
    <property type="evidence" value="ECO:0007669"/>
    <property type="project" value="InterPro"/>
</dbReference>
<dbReference type="InterPro" id="IPR011037">
    <property type="entry name" value="Pyrv_Knase-like_insert_dom_sf"/>
</dbReference>
<dbReference type="Pfam" id="PF03473">
    <property type="entry name" value="MOSC"/>
    <property type="match status" value="1"/>
</dbReference>
<dbReference type="Proteomes" id="UP000465302">
    <property type="component" value="Unassembled WGS sequence"/>
</dbReference>
<feature type="domain" description="MOSC" evidence="1">
    <location>
        <begin position="19"/>
        <end position="144"/>
    </location>
</feature>
<dbReference type="AlphaFoldDB" id="A0A7I9W3I4"/>
<dbReference type="EMBL" id="BLKS01000001">
    <property type="protein sequence ID" value="GFG52274.1"/>
    <property type="molecule type" value="Genomic_DNA"/>
</dbReference>
<name>A0A7I9W3I4_MYCAG</name>
<evidence type="ECO:0000313" key="3">
    <source>
        <dbReference type="Proteomes" id="UP000465302"/>
    </source>
</evidence>
<accession>A0A7I9W3I4</accession>
<evidence type="ECO:0000313" key="2">
    <source>
        <dbReference type="EMBL" id="GFG52274.1"/>
    </source>
</evidence>
<dbReference type="PANTHER" id="PTHR36930:SF1">
    <property type="entry name" value="MOSC DOMAIN-CONTAINING PROTEIN"/>
    <property type="match status" value="1"/>
</dbReference>
<evidence type="ECO:0000259" key="1">
    <source>
        <dbReference type="PROSITE" id="PS51340"/>
    </source>
</evidence>
<dbReference type="PROSITE" id="PS51340">
    <property type="entry name" value="MOSC"/>
    <property type="match status" value="1"/>
</dbReference>
<dbReference type="InterPro" id="IPR005302">
    <property type="entry name" value="MoCF_Sase_C"/>
</dbReference>
<dbReference type="Gene3D" id="2.40.33.20">
    <property type="entry name" value="PK beta-barrel domain-like"/>
    <property type="match status" value="1"/>
</dbReference>
<dbReference type="GO" id="GO:0030170">
    <property type="term" value="F:pyridoxal phosphate binding"/>
    <property type="evidence" value="ECO:0007669"/>
    <property type="project" value="InterPro"/>
</dbReference>
<reference evidence="2 3" key="1">
    <citation type="journal article" date="2019" name="Emerg. Microbes Infect.">
        <title>Comprehensive subspecies identification of 175 nontuberculous mycobacteria species based on 7547 genomic profiles.</title>
        <authorList>
            <person name="Matsumoto Y."/>
            <person name="Kinjo T."/>
            <person name="Motooka D."/>
            <person name="Nabeya D."/>
            <person name="Jung N."/>
            <person name="Uechi K."/>
            <person name="Horii T."/>
            <person name="Iida T."/>
            <person name="Fujita J."/>
            <person name="Nakamura S."/>
        </authorList>
    </citation>
    <scope>NUCLEOTIDE SEQUENCE [LARGE SCALE GENOMIC DNA]</scope>
    <source>
        <strain evidence="2 3">JCM 6377</strain>
    </source>
</reference>
<dbReference type="SUPFAM" id="SSF50800">
    <property type="entry name" value="PK beta-barrel domain-like"/>
    <property type="match status" value="1"/>
</dbReference>
<gene>
    <name evidence="2" type="ORF">MAGR_37150</name>
</gene>
<dbReference type="PANTHER" id="PTHR36930">
    <property type="entry name" value="METAL-SULFUR CLUSTER BIOSYNTHESIS PROTEINS YUAD-RELATED"/>
    <property type="match status" value="1"/>
</dbReference>
<dbReference type="GO" id="GO:0030151">
    <property type="term" value="F:molybdenum ion binding"/>
    <property type="evidence" value="ECO:0007669"/>
    <property type="project" value="InterPro"/>
</dbReference>
<dbReference type="InterPro" id="IPR052716">
    <property type="entry name" value="MOSC_domain"/>
</dbReference>